<dbReference type="Gene3D" id="3.90.1150.10">
    <property type="entry name" value="Aspartate Aminotransferase, domain 1"/>
    <property type="match status" value="1"/>
</dbReference>
<evidence type="ECO:0000256" key="10">
    <source>
        <dbReference type="ARBA" id="ARBA00023299"/>
    </source>
</evidence>
<gene>
    <name evidence="13" type="ORF">H5J25_03265</name>
</gene>
<dbReference type="RefSeq" id="WP_202094736.1">
    <property type="nucleotide sequence ID" value="NZ_CP061035.1"/>
</dbReference>
<comment type="pathway">
    <text evidence="2">Amino-acid biosynthesis; L-serine biosynthesis; L-serine from 3-phospho-D-glycerate: step 2/3.</text>
</comment>
<evidence type="ECO:0000256" key="4">
    <source>
        <dbReference type="ARBA" id="ARBA00013030"/>
    </source>
</evidence>
<evidence type="ECO:0000313" key="13">
    <source>
        <dbReference type="EMBL" id="QQV77800.1"/>
    </source>
</evidence>
<dbReference type="KEGG" id="sari:H5J25_03265"/>
<evidence type="ECO:0000256" key="2">
    <source>
        <dbReference type="ARBA" id="ARBA00005099"/>
    </source>
</evidence>
<evidence type="ECO:0000256" key="1">
    <source>
        <dbReference type="ARBA" id="ARBA00001933"/>
    </source>
</evidence>
<evidence type="ECO:0000256" key="9">
    <source>
        <dbReference type="ARBA" id="ARBA00022898"/>
    </source>
</evidence>
<dbReference type="GO" id="GO:0006564">
    <property type="term" value="P:L-serine biosynthetic process"/>
    <property type="evidence" value="ECO:0007669"/>
    <property type="project" value="UniProtKB-KW"/>
</dbReference>
<reference evidence="14" key="1">
    <citation type="submission" date="2020-09" db="EMBL/GenBank/DDBJ databases">
        <title>Sphingomonas sp., a new species isolated from pork steak.</title>
        <authorList>
            <person name="Heidler von Heilborn D."/>
        </authorList>
    </citation>
    <scope>NUCLEOTIDE SEQUENCE [LARGE SCALE GENOMIC DNA]</scope>
</reference>
<dbReference type="GO" id="GO:0004760">
    <property type="term" value="F:L-serine-pyruvate transaminase activity"/>
    <property type="evidence" value="ECO:0007669"/>
    <property type="project" value="TreeGrafter"/>
</dbReference>
<dbReference type="EC" id="2.6.1.52" evidence="4"/>
<sequence>MTDLPAVPAQPFAAQNEQPAMKPARPYFSSGPCAKPPGWSPEKLDTAVLGRSHRSKLGKTRLQYAIDLMRELLKLPDTHRIGIVPGSDTGAFEMAMWTMLGAKPVTTLAWESFGEGWVTDAVKQLKIDPTVIRADYGQLPDLATVDWSNDVLFTWNGTTSGVRVPNADWIPADREGLSFADATSGVFAYDIDWAKIDVATFSWQKVLGGEGGHGVLILGPRAVERLESYTPAWPLPKVFRLVSKGKLTEGVFKGETINTPSMLAVEDAILALEWAKSVGGADGLIARSDANAAALGKIVADRDWLGHLAADEASRSKTSVCLTVEGADEAFIKAFAALLENADAAYDIAGYRDAPAGLRIWCGATVDTADIEALGPWLDWAYATVKAQVAA</sequence>
<keyword evidence="8 13" id="KW-0808">Transferase</keyword>
<dbReference type="Proteomes" id="UP000595894">
    <property type="component" value="Chromosome"/>
</dbReference>
<evidence type="ECO:0000313" key="14">
    <source>
        <dbReference type="Proteomes" id="UP000595894"/>
    </source>
</evidence>
<dbReference type="PANTHER" id="PTHR21152:SF40">
    <property type="entry name" value="ALANINE--GLYOXYLATE AMINOTRANSFERASE"/>
    <property type="match status" value="1"/>
</dbReference>
<keyword evidence="5" id="KW-0963">Cytoplasm</keyword>
<evidence type="ECO:0000256" key="12">
    <source>
        <dbReference type="SAM" id="MobiDB-lite"/>
    </source>
</evidence>
<keyword evidence="14" id="KW-1185">Reference proteome</keyword>
<comment type="catalytic activity">
    <reaction evidence="11">
        <text>O-phospho-L-serine + 2-oxoglutarate = 3-phosphooxypyruvate + L-glutamate</text>
        <dbReference type="Rhea" id="RHEA:14329"/>
        <dbReference type="ChEBI" id="CHEBI:16810"/>
        <dbReference type="ChEBI" id="CHEBI:18110"/>
        <dbReference type="ChEBI" id="CHEBI:29985"/>
        <dbReference type="ChEBI" id="CHEBI:57524"/>
        <dbReference type="EC" id="2.6.1.52"/>
    </reaction>
</comment>
<keyword evidence="10" id="KW-0718">Serine biosynthesis</keyword>
<dbReference type="InterPro" id="IPR006271">
    <property type="entry name" value="Pser_aminoTfrase_methanosarc"/>
</dbReference>
<comment type="similarity">
    <text evidence="3">Belongs to the class-V pyridoxal-phosphate-dependent aminotransferase family. SerC subfamily.</text>
</comment>
<feature type="region of interest" description="Disordered" evidence="12">
    <location>
        <begin position="1"/>
        <end position="33"/>
    </location>
</feature>
<dbReference type="CDD" id="cd01494">
    <property type="entry name" value="AAT_I"/>
    <property type="match status" value="1"/>
</dbReference>
<comment type="cofactor">
    <cofactor evidence="1">
        <name>pyridoxal 5'-phosphate</name>
        <dbReference type="ChEBI" id="CHEBI:597326"/>
    </cofactor>
</comment>
<dbReference type="GO" id="GO:0004648">
    <property type="term" value="F:O-phospho-L-serine:2-oxoglutarate aminotransferase activity"/>
    <property type="evidence" value="ECO:0007669"/>
    <property type="project" value="UniProtKB-EC"/>
</dbReference>
<dbReference type="SUPFAM" id="SSF53383">
    <property type="entry name" value="PLP-dependent transferases"/>
    <property type="match status" value="1"/>
</dbReference>
<evidence type="ECO:0000256" key="8">
    <source>
        <dbReference type="ARBA" id="ARBA00022679"/>
    </source>
</evidence>
<dbReference type="GO" id="GO:0008453">
    <property type="term" value="F:alanine-glyoxylate transaminase activity"/>
    <property type="evidence" value="ECO:0007669"/>
    <property type="project" value="TreeGrafter"/>
</dbReference>
<protein>
    <recommendedName>
        <fullName evidence="4">phosphoserine transaminase</fullName>
        <ecNumber evidence="4">2.6.1.52</ecNumber>
    </recommendedName>
</protein>
<evidence type="ECO:0000256" key="5">
    <source>
        <dbReference type="ARBA" id="ARBA00022490"/>
    </source>
</evidence>
<accession>A0A974S578</accession>
<proteinExistence type="inferred from homology"/>
<dbReference type="InterPro" id="IPR022278">
    <property type="entry name" value="Pser_aminoTfrase"/>
</dbReference>
<evidence type="ECO:0000256" key="11">
    <source>
        <dbReference type="ARBA" id="ARBA00049007"/>
    </source>
</evidence>
<keyword evidence="9" id="KW-0663">Pyridoxal phosphate</keyword>
<dbReference type="AlphaFoldDB" id="A0A974S578"/>
<organism evidence="13 14">
    <name type="scientific">Sphingomonas aliaeris</name>
    <dbReference type="NCBI Taxonomy" id="2759526"/>
    <lineage>
        <taxon>Bacteria</taxon>
        <taxon>Pseudomonadati</taxon>
        <taxon>Pseudomonadota</taxon>
        <taxon>Alphaproteobacteria</taxon>
        <taxon>Sphingomonadales</taxon>
        <taxon>Sphingomonadaceae</taxon>
        <taxon>Sphingomonas</taxon>
    </lineage>
</organism>
<evidence type="ECO:0000256" key="3">
    <source>
        <dbReference type="ARBA" id="ARBA00006904"/>
    </source>
</evidence>
<dbReference type="GO" id="GO:0019265">
    <property type="term" value="P:glycine biosynthetic process, by transamination of glyoxylate"/>
    <property type="evidence" value="ECO:0007669"/>
    <property type="project" value="TreeGrafter"/>
</dbReference>
<dbReference type="Gene3D" id="3.40.640.10">
    <property type="entry name" value="Type I PLP-dependent aspartate aminotransferase-like (Major domain)"/>
    <property type="match status" value="1"/>
</dbReference>
<dbReference type="NCBIfam" id="TIGR01365">
    <property type="entry name" value="serC_2"/>
    <property type="match status" value="1"/>
</dbReference>
<dbReference type="InterPro" id="IPR015424">
    <property type="entry name" value="PyrdxlP-dep_Trfase"/>
</dbReference>
<evidence type="ECO:0000256" key="6">
    <source>
        <dbReference type="ARBA" id="ARBA00022576"/>
    </source>
</evidence>
<dbReference type="InterPro" id="IPR015421">
    <property type="entry name" value="PyrdxlP-dep_Trfase_major"/>
</dbReference>
<keyword evidence="6 13" id="KW-0032">Aminotransferase</keyword>
<dbReference type="PANTHER" id="PTHR21152">
    <property type="entry name" value="AMINOTRANSFERASE CLASS V"/>
    <property type="match status" value="1"/>
</dbReference>
<dbReference type="NCBIfam" id="NF002841">
    <property type="entry name" value="PRK03080.1-2"/>
    <property type="match status" value="1"/>
</dbReference>
<evidence type="ECO:0000256" key="7">
    <source>
        <dbReference type="ARBA" id="ARBA00022605"/>
    </source>
</evidence>
<dbReference type="InterPro" id="IPR015422">
    <property type="entry name" value="PyrdxlP-dep_Trfase_small"/>
</dbReference>
<dbReference type="PIRSF" id="PIRSF000525">
    <property type="entry name" value="SerC"/>
    <property type="match status" value="1"/>
</dbReference>
<keyword evidence="7" id="KW-0028">Amino-acid biosynthesis</keyword>
<name>A0A974S578_9SPHN</name>
<dbReference type="EMBL" id="CP061035">
    <property type="protein sequence ID" value="QQV77800.1"/>
    <property type="molecule type" value="Genomic_DNA"/>
</dbReference>